<gene>
    <name evidence="1" type="ORF">ACJ73_01695</name>
</gene>
<name>A0A1J9QDL1_9EURO</name>
<evidence type="ECO:0000313" key="2">
    <source>
        <dbReference type="Proteomes" id="UP000242791"/>
    </source>
</evidence>
<dbReference type="EMBL" id="LGTZ01000160">
    <property type="protein sequence ID" value="OJD26918.1"/>
    <property type="molecule type" value="Genomic_DNA"/>
</dbReference>
<protein>
    <submittedName>
        <fullName evidence="1">Uncharacterized protein</fullName>
    </submittedName>
</protein>
<proteinExistence type="predicted"/>
<accession>A0A1J9QDL1</accession>
<dbReference type="AlphaFoldDB" id="A0A1J9QDL1"/>
<dbReference type="Proteomes" id="UP000242791">
    <property type="component" value="Unassembled WGS sequence"/>
</dbReference>
<keyword evidence="2" id="KW-1185">Reference proteome</keyword>
<evidence type="ECO:0000313" key="1">
    <source>
        <dbReference type="EMBL" id="OJD26918.1"/>
    </source>
</evidence>
<dbReference type="VEuPathDB" id="FungiDB:ACJ73_01695"/>
<comment type="caution">
    <text evidence="1">The sequence shown here is derived from an EMBL/GenBank/DDBJ whole genome shotgun (WGS) entry which is preliminary data.</text>
</comment>
<reference evidence="1 2" key="1">
    <citation type="submission" date="2015-08" db="EMBL/GenBank/DDBJ databases">
        <title>Emmonsia species relationships and genome sequence.</title>
        <authorList>
            <person name="Cuomo C.A."/>
            <person name="Schwartz I.S."/>
            <person name="Kenyon C."/>
            <person name="De Hoog G.S."/>
            <person name="Govender N.P."/>
            <person name="Botha A."/>
            <person name="Moreno L."/>
            <person name="De Vries M."/>
            <person name="Munoz J.F."/>
            <person name="Stielow J.B."/>
        </authorList>
    </citation>
    <scope>NUCLEOTIDE SEQUENCE [LARGE SCALE GENOMIC DNA]</scope>
    <source>
        <strain evidence="1 2">EI222</strain>
    </source>
</reference>
<sequence length="83" mass="9035">MDEEEVADASVSAIIVTLRNLEKGNRVEFVVRNLPKAIWGVYEGGCLVEEREGGNGGSIDIKSTLDSGEEVDIVLMRKPTESI</sequence>
<organism evidence="1 2">
    <name type="scientific">Blastomyces percursus</name>
    <dbReference type="NCBI Taxonomy" id="1658174"/>
    <lineage>
        <taxon>Eukaryota</taxon>
        <taxon>Fungi</taxon>
        <taxon>Dikarya</taxon>
        <taxon>Ascomycota</taxon>
        <taxon>Pezizomycotina</taxon>
        <taxon>Eurotiomycetes</taxon>
        <taxon>Eurotiomycetidae</taxon>
        <taxon>Onygenales</taxon>
        <taxon>Ajellomycetaceae</taxon>
        <taxon>Blastomyces</taxon>
    </lineage>
</organism>